<reference evidence="2 3" key="1">
    <citation type="submission" date="2023-08" db="EMBL/GenBank/DDBJ databases">
        <title>A Necator americanus chromosomal reference genome.</title>
        <authorList>
            <person name="Ilik V."/>
            <person name="Petrzelkova K.J."/>
            <person name="Pardy F."/>
            <person name="Fuh T."/>
            <person name="Niatou-Singa F.S."/>
            <person name="Gouil Q."/>
            <person name="Baker L."/>
            <person name="Ritchie M.E."/>
            <person name="Jex A.R."/>
            <person name="Gazzola D."/>
            <person name="Li H."/>
            <person name="Toshio Fujiwara R."/>
            <person name="Zhan B."/>
            <person name="Aroian R.V."/>
            <person name="Pafco B."/>
            <person name="Schwarz E.M."/>
        </authorList>
    </citation>
    <scope>NUCLEOTIDE SEQUENCE [LARGE SCALE GENOMIC DNA]</scope>
    <source>
        <strain evidence="2 3">Aroian</strain>
        <tissue evidence="2">Whole animal</tissue>
    </source>
</reference>
<comment type="caution">
    <text evidence="2">The sequence shown here is derived from an EMBL/GenBank/DDBJ whole genome shotgun (WGS) entry which is preliminary data.</text>
</comment>
<gene>
    <name evidence="2" type="primary">Necator_chrII.g5904</name>
    <name evidence="2" type="ORF">RB195_018111</name>
</gene>
<keyword evidence="3" id="KW-1185">Reference proteome</keyword>
<dbReference type="Proteomes" id="UP001303046">
    <property type="component" value="Unassembled WGS sequence"/>
</dbReference>
<evidence type="ECO:0000313" key="3">
    <source>
        <dbReference type="Proteomes" id="UP001303046"/>
    </source>
</evidence>
<feature type="region of interest" description="Disordered" evidence="1">
    <location>
        <begin position="192"/>
        <end position="218"/>
    </location>
</feature>
<feature type="compositionally biased region" description="Basic and acidic residues" evidence="1">
    <location>
        <begin position="207"/>
        <end position="218"/>
    </location>
</feature>
<proteinExistence type="predicted"/>
<name>A0ABR1CA92_NECAM</name>
<dbReference type="EMBL" id="JAVFWL010000002">
    <property type="protein sequence ID" value="KAK6734720.1"/>
    <property type="molecule type" value="Genomic_DNA"/>
</dbReference>
<evidence type="ECO:0000313" key="2">
    <source>
        <dbReference type="EMBL" id="KAK6734720.1"/>
    </source>
</evidence>
<feature type="region of interest" description="Disordered" evidence="1">
    <location>
        <begin position="45"/>
        <end position="166"/>
    </location>
</feature>
<feature type="compositionally biased region" description="Basic residues" evidence="1">
    <location>
        <begin position="52"/>
        <end position="64"/>
    </location>
</feature>
<sequence length="313" mass="35790">MVDHQKLFVIVSLQQFPQAATSIEHLMDRIRKLFLRNAAPEEAHEPPLRTGVFRRRRNSSKTSKRTQDSTESGVRRSRNKSQGGKHTNRRSRGGSISHNKKFLKNIGAKTKERVRKVRTLTDSRIHGSKPSELVRKSVENRSQSKCSNSRRKAVHPETAEKRRRAKYGKVSETKVEDFTKFETVSAAARPAVSKNLARAKRKHKHSNRNEQRGAEGSVAKEMENSLMTSTPKSQTGSGWTITEEQTKLTEAVNIRAIRQEKLRHLAIVNWLRQKRRDHPCLMKKANLSLMPLKSILKIAHSSMDNWNAVKLEV</sequence>
<feature type="compositionally biased region" description="Basic residues" evidence="1">
    <location>
        <begin position="86"/>
        <end position="103"/>
    </location>
</feature>
<protein>
    <submittedName>
        <fullName evidence="2">Uncharacterized protein</fullName>
    </submittedName>
</protein>
<feature type="compositionally biased region" description="Basic residues" evidence="1">
    <location>
        <begin position="197"/>
        <end position="206"/>
    </location>
</feature>
<organism evidence="2 3">
    <name type="scientific">Necator americanus</name>
    <name type="common">Human hookworm</name>
    <dbReference type="NCBI Taxonomy" id="51031"/>
    <lineage>
        <taxon>Eukaryota</taxon>
        <taxon>Metazoa</taxon>
        <taxon>Ecdysozoa</taxon>
        <taxon>Nematoda</taxon>
        <taxon>Chromadorea</taxon>
        <taxon>Rhabditida</taxon>
        <taxon>Rhabditina</taxon>
        <taxon>Rhabditomorpha</taxon>
        <taxon>Strongyloidea</taxon>
        <taxon>Ancylostomatidae</taxon>
        <taxon>Bunostominae</taxon>
        <taxon>Necator</taxon>
    </lineage>
</organism>
<evidence type="ECO:0000256" key="1">
    <source>
        <dbReference type="SAM" id="MobiDB-lite"/>
    </source>
</evidence>
<accession>A0ABR1CA92</accession>